<keyword evidence="3" id="KW-1185">Reference proteome</keyword>
<dbReference type="Proteomes" id="UP000093514">
    <property type="component" value="Unassembled WGS sequence"/>
</dbReference>
<dbReference type="Pfam" id="PF05437">
    <property type="entry name" value="AzlD"/>
    <property type="match status" value="1"/>
</dbReference>
<keyword evidence="1" id="KW-1133">Transmembrane helix</keyword>
<proteinExistence type="predicted"/>
<dbReference type="RefSeq" id="WP_068718904.1">
    <property type="nucleotide sequence ID" value="NZ_LWDV01000009.1"/>
</dbReference>
<gene>
    <name evidence="2" type="ORF">U472_11075</name>
</gene>
<dbReference type="EMBL" id="LWDV01000009">
    <property type="protein sequence ID" value="OCL26759.1"/>
    <property type="molecule type" value="Genomic_DNA"/>
</dbReference>
<accession>A0A1C0A923</accession>
<dbReference type="AlphaFoldDB" id="A0A1C0A923"/>
<feature type="transmembrane region" description="Helical" evidence="1">
    <location>
        <begin position="70"/>
        <end position="96"/>
    </location>
</feature>
<reference evidence="3" key="1">
    <citation type="submission" date="2016-07" db="EMBL/GenBank/DDBJ databases">
        <authorList>
            <person name="Florea S."/>
            <person name="Webb J.S."/>
            <person name="Jaromczyk J."/>
            <person name="Schardl C.L."/>
        </authorList>
    </citation>
    <scope>NUCLEOTIDE SEQUENCE [LARGE SCALE GENOMIC DNA]</scope>
    <source>
        <strain evidence="3">Z6</strain>
    </source>
</reference>
<feature type="transmembrane region" description="Helical" evidence="1">
    <location>
        <begin position="6"/>
        <end position="26"/>
    </location>
</feature>
<name>A0A1C0A923_9FIRM</name>
<evidence type="ECO:0000256" key="1">
    <source>
        <dbReference type="SAM" id="Phobius"/>
    </source>
</evidence>
<dbReference type="OrthoDB" id="9811308at2"/>
<keyword evidence="1" id="KW-0812">Transmembrane</keyword>
<reference evidence="2 3" key="2">
    <citation type="submission" date="2016-08" db="EMBL/GenBank/DDBJ databases">
        <title>Orenia metallireducens sp. nov. strain Z6, a Novel Metal-reducing Firmicute from the Deep Subsurface.</title>
        <authorList>
            <person name="Maxim B.I."/>
            <person name="Kenneth K."/>
            <person name="Flynn T.M."/>
            <person name="Oloughlin E.J."/>
            <person name="Locke R.A."/>
            <person name="Weber J.R."/>
            <person name="Egan S.M."/>
            <person name="Mackie R.I."/>
            <person name="Cann I.K."/>
        </authorList>
    </citation>
    <scope>NUCLEOTIDE SEQUENCE [LARGE SCALE GENOMIC DNA]</scope>
    <source>
        <strain evidence="2 3">Z6</strain>
    </source>
</reference>
<evidence type="ECO:0000313" key="2">
    <source>
        <dbReference type="EMBL" id="OCL26759.1"/>
    </source>
</evidence>
<organism evidence="2 3">
    <name type="scientific">Orenia metallireducens</name>
    <dbReference type="NCBI Taxonomy" id="1413210"/>
    <lineage>
        <taxon>Bacteria</taxon>
        <taxon>Bacillati</taxon>
        <taxon>Bacillota</taxon>
        <taxon>Clostridia</taxon>
        <taxon>Halanaerobiales</taxon>
        <taxon>Halobacteroidaceae</taxon>
        <taxon>Orenia</taxon>
    </lineage>
</organism>
<evidence type="ECO:0000313" key="3">
    <source>
        <dbReference type="Proteomes" id="UP000093514"/>
    </source>
</evidence>
<comment type="caution">
    <text evidence="2">The sequence shown here is derived from an EMBL/GenBank/DDBJ whole genome shotgun (WGS) entry which is preliminary data.</text>
</comment>
<dbReference type="InterPro" id="IPR008407">
    <property type="entry name" value="Brnchd-chn_aa_trnsp_AzlD"/>
</dbReference>
<sequence>MNNIWLLLLGMGAVTYIPRMLPMIFLQNIKPSPFLKRVLEFIPVAALSALIFPGIIYSTDSIASAITGGIIALLLAWLEVDLLVVVSGGIGGVLLIELLL</sequence>
<feature type="transmembrane region" description="Helical" evidence="1">
    <location>
        <begin position="38"/>
        <end position="58"/>
    </location>
</feature>
<keyword evidence="1" id="KW-0472">Membrane</keyword>
<protein>
    <submittedName>
        <fullName evidence="2">Branched-chain amino acid transporter</fullName>
    </submittedName>
</protein>